<proteinExistence type="predicted"/>
<feature type="transmembrane region" description="Helical" evidence="6">
    <location>
        <begin position="52"/>
        <end position="70"/>
    </location>
</feature>
<dbReference type="Pfam" id="PF07690">
    <property type="entry name" value="MFS_1"/>
    <property type="match status" value="2"/>
</dbReference>
<evidence type="ECO:0000313" key="9">
    <source>
        <dbReference type="Proteomes" id="UP001595823"/>
    </source>
</evidence>
<evidence type="ECO:0000256" key="1">
    <source>
        <dbReference type="ARBA" id="ARBA00004651"/>
    </source>
</evidence>
<feature type="transmembrane region" description="Helical" evidence="6">
    <location>
        <begin position="357"/>
        <end position="379"/>
    </location>
</feature>
<keyword evidence="2" id="KW-1003">Cell membrane</keyword>
<keyword evidence="3 6" id="KW-0812">Transmembrane</keyword>
<comment type="subcellular location">
    <subcellularLocation>
        <location evidence="1">Cell membrane</location>
        <topology evidence="1">Multi-pass membrane protein</topology>
    </subcellularLocation>
</comment>
<dbReference type="Gene3D" id="1.20.1250.20">
    <property type="entry name" value="MFS general substrate transporter like domains"/>
    <property type="match status" value="1"/>
</dbReference>
<dbReference type="RefSeq" id="WP_380617969.1">
    <property type="nucleotide sequence ID" value="NZ_JBHSDK010000003.1"/>
</dbReference>
<dbReference type="SUPFAM" id="SSF103473">
    <property type="entry name" value="MFS general substrate transporter"/>
    <property type="match status" value="1"/>
</dbReference>
<dbReference type="PANTHER" id="PTHR23513:SF6">
    <property type="entry name" value="MAJOR FACILITATOR SUPERFAMILY ASSOCIATED DOMAIN-CONTAINING PROTEIN"/>
    <property type="match status" value="1"/>
</dbReference>
<feature type="domain" description="Major facilitator superfamily (MFS) profile" evidence="7">
    <location>
        <begin position="225"/>
        <end position="422"/>
    </location>
</feature>
<dbReference type="InterPro" id="IPR011701">
    <property type="entry name" value="MFS"/>
</dbReference>
<keyword evidence="4 6" id="KW-1133">Transmembrane helix</keyword>
<evidence type="ECO:0000256" key="2">
    <source>
        <dbReference type="ARBA" id="ARBA00022475"/>
    </source>
</evidence>
<feature type="transmembrane region" description="Helical" evidence="6">
    <location>
        <begin position="385"/>
        <end position="404"/>
    </location>
</feature>
<dbReference type="CDD" id="cd06173">
    <property type="entry name" value="MFS_MefA_like"/>
    <property type="match status" value="1"/>
</dbReference>
<protein>
    <submittedName>
        <fullName evidence="8">MFS transporter</fullName>
    </submittedName>
</protein>
<feature type="transmembrane region" description="Helical" evidence="6">
    <location>
        <begin position="82"/>
        <end position="103"/>
    </location>
</feature>
<comment type="caution">
    <text evidence="8">The sequence shown here is derived from an EMBL/GenBank/DDBJ whole genome shotgun (WGS) entry which is preliminary data.</text>
</comment>
<dbReference type="InterPro" id="IPR020846">
    <property type="entry name" value="MFS_dom"/>
</dbReference>
<gene>
    <name evidence="8" type="ORF">ACFPET_03375</name>
</gene>
<evidence type="ECO:0000256" key="3">
    <source>
        <dbReference type="ARBA" id="ARBA00022692"/>
    </source>
</evidence>
<evidence type="ECO:0000313" key="8">
    <source>
        <dbReference type="EMBL" id="MFC4334233.1"/>
    </source>
</evidence>
<name>A0ABV8TUY9_9ACTN</name>
<dbReference type="PANTHER" id="PTHR23513">
    <property type="entry name" value="INTEGRAL MEMBRANE EFFLUX PROTEIN-RELATED"/>
    <property type="match status" value="1"/>
</dbReference>
<keyword evidence="9" id="KW-1185">Reference proteome</keyword>
<keyword evidence="5 6" id="KW-0472">Membrane</keyword>
<feature type="transmembrane region" description="Helical" evidence="6">
    <location>
        <begin position="292"/>
        <end position="310"/>
    </location>
</feature>
<evidence type="ECO:0000256" key="4">
    <source>
        <dbReference type="ARBA" id="ARBA00022989"/>
    </source>
</evidence>
<dbReference type="Proteomes" id="UP001595823">
    <property type="component" value="Unassembled WGS sequence"/>
</dbReference>
<evidence type="ECO:0000256" key="5">
    <source>
        <dbReference type="ARBA" id="ARBA00023136"/>
    </source>
</evidence>
<dbReference type="InterPro" id="IPR036259">
    <property type="entry name" value="MFS_trans_sf"/>
</dbReference>
<evidence type="ECO:0000259" key="7">
    <source>
        <dbReference type="PROSITE" id="PS50850"/>
    </source>
</evidence>
<feature type="transmembrane region" description="Helical" evidence="6">
    <location>
        <begin position="235"/>
        <end position="255"/>
    </location>
</feature>
<feature type="transmembrane region" description="Helical" evidence="6">
    <location>
        <begin position="261"/>
        <end position="280"/>
    </location>
</feature>
<reference evidence="9" key="1">
    <citation type="journal article" date="2019" name="Int. J. Syst. Evol. Microbiol.">
        <title>The Global Catalogue of Microorganisms (GCM) 10K type strain sequencing project: providing services to taxonomists for standard genome sequencing and annotation.</title>
        <authorList>
            <consortium name="The Broad Institute Genomics Platform"/>
            <consortium name="The Broad Institute Genome Sequencing Center for Infectious Disease"/>
            <person name="Wu L."/>
            <person name="Ma J."/>
        </authorList>
    </citation>
    <scope>NUCLEOTIDE SEQUENCE [LARGE SCALE GENOMIC DNA]</scope>
    <source>
        <strain evidence="9">IBRC-M 10908</strain>
    </source>
</reference>
<sequence length="422" mass="43280">MPSGTTRPRLLGDRSFRTYFLSAALGSLSHRTMAVAAPMVSVYVLRSSEFQIGVTTALSTVAVLVFGLPAGVWTDRMALKPLMIATGLVRAAAMSVIPILWAIGELTFWYLAASVFAVGALTVLYETARQSLLPVLVGRRRLVEGNAKIEGAAQISVLAAPSAGGELAARLGAPVAVLATAAGALASTLLLLGVRVEEDTGHRTENPDLRREIADGVRRVASSVALRAMALSDMVLHLCAAMYAAVHIVFIARTLHADPETTGLVLAMSAAGGVLGALAARRLSDRYGQGPTMVGGLAALPAAFLTVPAVHADWLVWAVGAGGAGVGFCTAVFAVTQVSARQQITPDSVLGRVNATFRVAGALAASVGALSGGAIAALWDTRTALCAAGAVALTACLPIAATPLRTRRSFAEEAVGGVPGKR</sequence>
<organism evidence="8 9">
    <name type="scientific">Salininema proteolyticum</name>
    <dbReference type="NCBI Taxonomy" id="1607685"/>
    <lineage>
        <taxon>Bacteria</taxon>
        <taxon>Bacillati</taxon>
        <taxon>Actinomycetota</taxon>
        <taxon>Actinomycetes</taxon>
        <taxon>Glycomycetales</taxon>
        <taxon>Glycomycetaceae</taxon>
        <taxon>Salininema</taxon>
    </lineage>
</organism>
<feature type="transmembrane region" description="Helical" evidence="6">
    <location>
        <begin position="316"/>
        <end position="336"/>
    </location>
</feature>
<evidence type="ECO:0000256" key="6">
    <source>
        <dbReference type="SAM" id="Phobius"/>
    </source>
</evidence>
<dbReference type="PROSITE" id="PS50850">
    <property type="entry name" value="MFS"/>
    <property type="match status" value="1"/>
</dbReference>
<accession>A0ABV8TUY9</accession>
<dbReference type="EMBL" id="JBHSDK010000003">
    <property type="protein sequence ID" value="MFC4334233.1"/>
    <property type="molecule type" value="Genomic_DNA"/>
</dbReference>
<feature type="transmembrane region" description="Helical" evidence="6">
    <location>
        <begin position="175"/>
        <end position="194"/>
    </location>
</feature>